<name>A0ABT7UD02_9FIRM</name>
<reference evidence="5" key="2">
    <citation type="submission" date="2023-06" db="EMBL/GenBank/DDBJ databases">
        <title>Identification and characterization of horizontal gene transfer across gut microbiota members of farm animals based on homology search.</title>
        <authorList>
            <person name="Zeman M."/>
            <person name="Kubasova T."/>
            <person name="Jahodarova E."/>
            <person name="Nykrynova M."/>
            <person name="Rychlik I."/>
        </authorList>
    </citation>
    <scope>NUCLEOTIDE SEQUENCE [LARGE SCALE GENOMIC DNA]</scope>
    <source>
        <strain evidence="5">ET39</strain>
    </source>
</reference>
<evidence type="ECO:0000313" key="4">
    <source>
        <dbReference type="EMBL" id="MDM8157505.1"/>
    </source>
</evidence>
<dbReference type="Gene3D" id="3.40.630.40">
    <property type="entry name" value="Zn-dependent exopeptidases"/>
    <property type="match status" value="1"/>
</dbReference>
<protein>
    <submittedName>
        <fullName evidence="4">N-acetylmuramoyl-L-alanine amidase</fullName>
        <ecNumber evidence="4">3.5.1.28</ecNumber>
    </submittedName>
</protein>
<evidence type="ECO:0000256" key="2">
    <source>
        <dbReference type="SAM" id="SignalP"/>
    </source>
</evidence>
<dbReference type="GO" id="GO:0008745">
    <property type="term" value="F:N-acetylmuramoyl-L-alanine amidase activity"/>
    <property type="evidence" value="ECO:0007669"/>
    <property type="project" value="UniProtKB-EC"/>
</dbReference>
<feature type="signal peptide" evidence="2">
    <location>
        <begin position="1"/>
        <end position="25"/>
    </location>
</feature>
<reference evidence="4 5" key="1">
    <citation type="submission" date="2023-06" db="EMBL/GenBank/DDBJ databases">
        <title>Identification and characterization of horizontal gene transfer across gut microbiota members of farm animals based on homology search.</title>
        <authorList>
            <person name="Schwarzerova J."/>
            <person name="Nykrynova M."/>
            <person name="Jureckova K."/>
            <person name="Cejkova D."/>
            <person name="Rychlik I."/>
        </authorList>
    </citation>
    <scope>NUCLEOTIDE SEQUENCE [LARGE SCALE GENOMIC DNA]</scope>
    <source>
        <strain evidence="4 5">ET39</strain>
    </source>
</reference>
<accession>A0ABT7UD02</accession>
<gene>
    <name evidence="4" type="ORF">QUV96_07630</name>
</gene>
<keyword evidence="1 4" id="KW-0378">Hydrolase</keyword>
<comment type="caution">
    <text evidence="4">The sequence shown here is derived from an EMBL/GenBank/DDBJ whole genome shotgun (WGS) entry which is preliminary data.</text>
</comment>
<dbReference type="Proteomes" id="UP001529340">
    <property type="component" value="Unassembled WGS sequence"/>
</dbReference>
<dbReference type="Pfam" id="PF01520">
    <property type="entry name" value="Amidase_3"/>
    <property type="match status" value="1"/>
</dbReference>
<sequence length="222" mass="24582">MRYKRWILPFLLFAAALVMSMQVLAVPQALPLANRVYVIDSGHGGKDDGAQRGDVREDAINLAIAREVRTLLIEQGASVIMTRDGDHDLAGEDAENRKREDMQQRVAIINCGWADAFISIHLNAYTSANVHGAQVFYQEENAASKQMAQQIQQQLSASTDTKMSAKPGDYYILEKPSVPGVLVECGFLSHAAEREQLQSESYQKTLAKAIVDGVIAYERNEQ</sequence>
<dbReference type="PANTHER" id="PTHR30404:SF0">
    <property type="entry name" value="N-ACETYLMURAMOYL-L-ALANINE AMIDASE AMIC"/>
    <property type="match status" value="1"/>
</dbReference>
<organism evidence="4 5">
    <name type="scientific">Amedibacillus dolichus</name>
    <dbReference type="NCBI Taxonomy" id="31971"/>
    <lineage>
        <taxon>Bacteria</taxon>
        <taxon>Bacillati</taxon>
        <taxon>Bacillota</taxon>
        <taxon>Erysipelotrichia</taxon>
        <taxon>Erysipelotrichales</taxon>
        <taxon>Erysipelotrichaceae</taxon>
        <taxon>Amedibacillus</taxon>
    </lineage>
</organism>
<dbReference type="SMART" id="SM00646">
    <property type="entry name" value="Ami_3"/>
    <property type="match status" value="1"/>
</dbReference>
<feature type="domain" description="MurNAc-LAA" evidence="3">
    <location>
        <begin position="106"/>
        <end position="215"/>
    </location>
</feature>
<dbReference type="PANTHER" id="PTHR30404">
    <property type="entry name" value="N-ACETYLMURAMOYL-L-ALANINE AMIDASE"/>
    <property type="match status" value="1"/>
</dbReference>
<feature type="chain" id="PRO_5047138424" evidence="2">
    <location>
        <begin position="26"/>
        <end position="222"/>
    </location>
</feature>
<evidence type="ECO:0000256" key="1">
    <source>
        <dbReference type="ARBA" id="ARBA00022801"/>
    </source>
</evidence>
<dbReference type="CDD" id="cd02696">
    <property type="entry name" value="MurNAc-LAA"/>
    <property type="match status" value="1"/>
</dbReference>
<evidence type="ECO:0000259" key="3">
    <source>
        <dbReference type="SMART" id="SM00646"/>
    </source>
</evidence>
<reference evidence="4 5" key="3">
    <citation type="submission" date="2023-06" db="EMBL/GenBank/DDBJ databases">
        <authorList>
            <person name="Zeman M."/>
            <person name="Kubasova T."/>
            <person name="Jahodarova E."/>
            <person name="Nykrynova M."/>
            <person name="Rychlik I."/>
        </authorList>
    </citation>
    <scope>NUCLEOTIDE SEQUENCE [LARGE SCALE GENOMIC DNA]</scope>
    <source>
        <strain evidence="4 5">ET39</strain>
    </source>
</reference>
<dbReference type="EC" id="3.5.1.28" evidence="4"/>
<keyword evidence="2" id="KW-0732">Signal</keyword>
<evidence type="ECO:0000313" key="5">
    <source>
        <dbReference type="Proteomes" id="UP001529340"/>
    </source>
</evidence>
<dbReference type="InterPro" id="IPR050695">
    <property type="entry name" value="N-acetylmuramoyl_amidase_3"/>
</dbReference>
<proteinExistence type="predicted"/>
<dbReference type="RefSeq" id="WP_289607951.1">
    <property type="nucleotide sequence ID" value="NZ_JAUDCG010000031.1"/>
</dbReference>
<dbReference type="InterPro" id="IPR002508">
    <property type="entry name" value="MurNAc-LAA_cat"/>
</dbReference>
<dbReference type="SUPFAM" id="SSF53187">
    <property type="entry name" value="Zn-dependent exopeptidases"/>
    <property type="match status" value="1"/>
</dbReference>
<dbReference type="EMBL" id="JAUDCG010000031">
    <property type="protein sequence ID" value="MDM8157505.1"/>
    <property type="molecule type" value="Genomic_DNA"/>
</dbReference>
<keyword evidence="5" id="KW-1185">Reference proteome</keyword>